<keyword evidence="1" id="KW-1133">Transmembrane helix</keyword>
<gene>
    <name evidence="2" type="ORF">CYMTET_53762</name>
</gene>
<evidence type="ECO:0000256" key="1">
    <source>
        <dbReference type="SAM" id="Phobius"/>
    </source>
</evidence>
<reference evidence="2 3" key="1">
    <citation type="journal article" date="2015" name="Genome Biol. Evol.">
        <title>Comparative Genomics of a Bacterivorous Green Alga Reveals Evolutionary Causalities and Consequences of Phago-Mixotrophic Mode of Nutrition.</title>
        <authorList>
            <person name="Burns J.A."/>
            <person name="Paasch A."/>
            <person name="Narechania A."/>
            <person name="Kim E."/>
        </authorList>
    </citation>
    <scope>NUCLEOTIDE SEQUENCE [LARGE SCALE GENOMIC DNA]</scope>
    <source>
        <strain evidence="2 3">PLY_AMNH</strain>
    </source>
</reference>
<accession>A0AAE0EPQ9</accession>
<feature type="transmembrane region" description="Helical" evidence="1">
    <location>
        <begin position="149"/>
        <end position="168"/>
    </location>
</feature>
<dbReference type="Proteomes" id="UP001190700">
    <property type="component" value="Unassembled WGS sequence"/>
</dbReference>
<evidence type="ECO:0000313" key="2">
    <source>
        <dbReference type="EMBL" id="KAK3236076.1"/>
    </source>
</evidence>
<feature type="transmembrane region" description="Helical" evidence="1">
    <location>
        <begin position="121"/>
        <end position="143"/>
    </location>
</feature>
<keyword evidence="1" id="KW-0812">Transmembrane</keyword>
<protein>
    <submittedName>
        <fullName evidence="2">Uncharacterized protein</fullName>
    </submittedName>
</protein>
<feature type="transmembrane region" description="Helical" evidence="1">
    <location>
        <begin position="78"/>
        <end position="95"/>
    </location>
</feature>
<comment type="caution">
    <text evidence="2">The sequence shown here is derived from an EMBL/GenBank/DDBJ whole genome shotgun (WGS) entry which is preliminary data.</text>
</comment>
<organism evidence="2 3">
    <name type="scientific">Cymbomonas tetramitiformis</name>
    <dbReference type="NCBI Taxonomy" id="36881"/>
    <lineage>
        <taxon>Eukaryota</taxon>
        <taxon>Viridiplantae</taxon>
        <taxon>Chlorophyta</taxon>
        <taxon>Pyramimonadophyceae</taxon>
        <taxon>Pyramimonadales</taxon>
        <taxon>Pyramimonadaceae</taxon>
        <taxon>Cymbomonas</taxon>
    </lineage>
</organism>
<sequence length="194" mass="22349">MKRIPKTRSTQVVVHAEESRVLLTKRTPTFTVVAALVLFASVFGGMYYFDMLPEGYFHLYSDEVKFFDTYVINEPHESGIALGGTFFLTYCNVYVRRKLSAWQINYLNSPHVPRDELDGRYTIQITLTMFTIFLSLSSAVNIFFMFSNFWFLVAQTLATIVVSVRMTSRFLTEKRATRLVPKEAFPDSDMVISV</sequence>
<evidence type="ECO:0000313" key="3">
    <source>
        <dbReference type="Proteomes" id="UP001190700"/>
    </source>
</evidence>
<name>A0AAE0EPQ9_9CHLO</name>
<keyword evidence="1" id="KW-0472">Membrane</keyword>
<dbReference type="EMBL" id="LGRX02035164">
    <property type="protein sequence ID" value="KAK3236076.1"/>
    <property type="molecule type" value="Genomic_DNA"/>
</dbReference>
<feature type="transmembrane region" description="Helical" evidence="1">
    <location>
        <begin position="29"/>
        <end position="49"/>
    </location>
</feature>
<keyword evidence="3" id="KW-1185">Reference proteome</keyword>
<proteinExistence type="predicted"/>
<dbReference type="AlphaFoldDB" id="A0AAE0EPQ9"/>